<protein>
    <submittedName>
        <fullName evidence="1">Uncharacterized protein</fullName>
    </submittedName>
</protein>
<reference evidence="1" key="1">
    <citation type="submission" date="2021-10" db="EMBL/GenBank/DDBJ databases">
        <title>Melipona bicolor Genome sequencing and assembly.</title>
        <authorList>
            <person name="Araujo N.S."/>
            <person name="Arias M.C."/>
        </authorList>
    </citation>
    <scope>NUCLEOTIDE SEQUENCE</scope>
    <source>
        <strain evidence="1">USP_2M_L1-L4_2017</strain>
        <tissue evidence="1">Whole body</tissue>
    </source>
</reference>
<organism evidence="1 2">
    <name type="scientific">Melipona bicolor</name>
    <dbReference type="NCBI Taxonomy" id="60889"/>
    <lineage>
        <taxon>Eukaryota</taxon>
        <taxon>Metazoa</taxon>
        <taxon>Ecdysozoa</taxon>
        <taxon>Arthropoda</taxon>
        <taxon>Hexapoda</taxon>
        <taxon>Insecta</taxon>
        <taxon>Pterygota</taxon>
        <taxon>Neoptera</taxon>
        <taxon>Endopterygota</taxon>
        <taxon>Hymenoptera</taxon>
        <taxon>Apocrita</taxon>
        <taxon>Aculeata</taxon>
        <taxon>Apoidea</taxon>
        <taxon>Anthophila</taxon>
        <taxon>Apidae</taxon>
        <taxon>Melipona</taxon>
    </lineage>
</organism>
<comment type="caution">
    <text evidence="1">The sequence shown here is derived from an EMBL/GenBank/DDBJ whole genome shotgun (WGS) entry which is preliminary data.</text>
</comment>
<name>A0AA40FQ69_9HYME</name>
<evidence type="ECO:0000313" key="2">
    <source>
        <dbReference type="Proteomes" id="UP001177670"/>
    </source>
</evidence>
<gene>
    <name evidence="1" type="ORF">K0M31_008960</name>
</gene>
<dbReference type="Proteomes" id="UP001177670">
    <property type="component" value="Unassembled WGS sequence"/>
</dbReference>
<dbReference type="EMBL" id="JAHYIQ010000021">
    <property type="protein sequence ID" value="KAK1123342.1"/>
    <property type="molecule type" value="Genomic_DNA"/>
</dbReference>
<sequence>MSSDTVTNNKAATAYLDCAPWTPGKESTCTVAREKSQRNNLKLPFFQENGLHPYQITCCRKYAERYGIYQLNHPNGYQNQVQCLH</sequence>
<evidence type="ECO:0000313" key="1">
    <source>
        <dbReference type="EMBL" id="KAK1123342.1"/>
    </source>
</evidence>
<accession>A0AA40FQ69</accession>
<proteinExistence type="predicted"/>
<keyword evidence="2" id="KW-1185">Reference proteome</keyword>
<dbReference type="AlphaFoldDB" id="A0AA40FQ69"/>